<comment type="subcellular location">
    <subcellularLocation>
        <location evidence="1">Cell membrane</location>
        <topology evidence="1">Multi-pass membrane protein</topology>
    </subcellularLocation>
</comment>
<dbReference type="InterPro" id="IPR020846">
    <property type="entry name" value="MFS_dom"/>
</dbReference>
<evidence type="ECO:0000256" key="4">
    <source>
        <dbReference type="ARBA" id="ARBA00022692"/>
    </source>
</evidence>
<feature type="transmembrane region" description="Helical" evidence="7">
    <location>
        <begin position="213"/>
        <end position="232"/>
    </location>
</feature>
<evidence type="ECO:0000256" key="5">
    <source>
        <dbReference type="ARBA" id="ARBA00022989"/>
    </source>
</evidence>
<dbReference type="PANTHER" id="PTHR42718">
    <property type="entry name" value="MAJOR FACILITATOR SUPERFAMILY MULTIDRUG TRANSPORTER MFSC"/>
    <property type="match status" value="1"/>
</dbReference>
<evidence type="ECO:0000313" key="9">
    <source>
        <dbReference type="EMBL" id="CPV33006.1"/>
    </source>
</evidence>
<dbReference type="RefSeq" id="WP_005076360.1">
    <property type="nucleotide sequence ID" value="NZ_CP014960.1"/>
</dbReference>
<evidence type="ECO:0000313" key="11">
    <source>
        <dbReference type="Proteomes" id="UP000045782"/>
    </source>
</evidence>
<evidence type="ECO:0000256" key="2">
    <source>
        <dbReference type="ARBA" id="ARBA00022448"/>
    </source>
</evidence>
<dbReference type="Gene3D" id="1.20.1720.10">
    <property type="entry name" value="Multidrug resistance protein D"/>
    <property type="match status" value="1"/>
</dbReference>
<organism evidence="9 11">
    <name type="scientific">Mycobacteroides abscessus</name>
    <dbReference type="NCBI Taxonomy" id="36809"/>
    <lineage>
        <taxon>Bacteria</taxon>
        <taxon>Bacillati</taxon>
        <taxon>Actinomycetota</taxon>
        <taxon>Actinomycetes</taxon>
        <taxon>Mycobacteriales</taxon>
        <taxon>Mycobacteriaceae</taxon>
        <taxon>Mycobacteroides</taxon>
    </lineage>
</organism>
<dbReference type="GO" id="GO:0005886">
    <property type="term" value="C:plasma membrane"/>
    <property type="evidence" value="ECO:0007669"/>
    <property type="project" value="UniProtKB-SubCell"/>
</dbReference>
<dbReference type="Pfam" id="PF07690">
    <property type="entry name" value="MFS_1"/>
    <property type="match status" value="2"/>
</dbReference>
<protein>
    <submittedName>
        <fullName evidence="10">MFS transporter</fullName>
    </submittedName>
    <submittedName>
        <fullName evidence="9">Putative transmembrane-transport protein</fullName>
    </submittedName>
</protein>
<feature type="transmembrane region" description="Helical" evidence="7">
    <location>
        <begin position="177"/>
        <end position="201"/>
    </location>
</feature>
<evidence type="ECO:0000259" key="8">
    <source>
        <dbReference type="PROSITE" id="PS50850"/>
    </source>
</evidence>
<evidence type="ECO:0000256" key="7">
    <source>
        <dbReference type="SAM" id="Phobius"/>
    </source>
</evidence>
<keyword evidence="3" id="KW-1003">Cell membrane</keyword>
<evidence type="ECO:0000256" key="1">
    <source>
        <dbReference type="ARBA" id="ARBA00004651"/>
    </source>
</evidence>
<dbReference type="PRINTS" id="PR01036">
    <property type="entry name" value="TCRTETB"/>
</dbReference>
<feature type="transmembrane region" description="Helical" evidence="7">
    <location>
        <begin position="280"/>
        <end position="301"/>
    </location>
</feature>
<name>A0A0U0ZHU1_9MYCO</name>
<feature type="transmembrane region" description="Helical" evidence="7">
    <location>
        <begin position="64"/>
        <end position="81"/>
    </location>
</feature>
<feature type="transmembrane region" description="Helical" evidence="7">
    <location>
        <begin position="93"/>
        <end position="111"/>
    </location>
</feature>
<evidence type="ECO:0000313" key="12">
    <source>
        <dbReference type="Proteomes" id="UP000284557"/>
    </source>
</evidence>
<keyword evidence="5 7" id="KW-1133">Transmembrane helix</keyword>
<dbReference type="AlphaFoldDB" id="A0A0U0ZHU1"/>
<dbReference type="PROSITE" id="PS50850">
    <property type="entry name" value="MFS"/>
    <property type="match status" value="1"/>
</dbReference>
<feature type="transmembrane region" description="Helical" evidence="7">
    <location>
        <begin position="25"/>
        <end position="49"/>
    </location>
</feature>
<dbReference type="CDD" id="cd17321">
    <property type="entry name" value="MFS_MMR_MDR_like"/>
    <property type="match status" value="1"/>
</dbReference>
<feature type="transmembrane region" description="Helical" evidence="7">
    <location>
        <begin position="313"/>
        <end position="332"/>
    </location>
</feature>
<dbReference type="EMBL" id="CSWP01000001">
    <property type="protein sequence ID" value="CPV33006.1"/>
    <property type="molecule type" value="Genomic_DNA"/>
</dbReference>
<dbReference type="InterPro" id="IPR036259">
    <property type="entry name" value="MFS_trans_sf"/>
</dbReference>
<dbReference type="PANTHER" id="PTHR42718:SF47">
    <property type="entry name" value="METHYL VIOLOGEN RESISTANCE PROTEIN SMVA"/>
    <property type="match status" value="1"/>
</dbReference>
<feature type="transmembrane region" description="Helical" evidence="7">
    <location>
        <begin position="417"/>
        <end position="436"/>
    </location>
</feature>
<dbReference type="SUPFAM" id="SSF103473">
    <property type="entry name" value="MFS general substrate transporter"/>
    <property type="match status" value="1"/>
</dbReference>
<evidence type="ECO:0000256" key="3">
    <source>
        <dbReference type="ARBA" id="ARBA00022475"/>
    </source>
</evidence>
<feature type="transmembrane region" description="Helical" evidence="7">
    <location>
        <begin position="474"/>
        <end position="496"/>
    </location>
</feature>
<feature type="transmembrane region" description="Helical" evidence="7">
    <location>
        <begin position="344"/>
        <end position="364"/>
    </location>
</feature>
<feature type="transmembrane region" description="Helical" evidence="7">
    <location>
        <begin position="370"/>
        <end position="396"/>
    </location>
</feature>
<dbReference type="GO" id="GO:0022857">
    <property type="term" value="F:transmembrane transporter activity"/>
    <property type="evidence" value="ECO:0007669"/>
    <property type="project" value="InterPro"/>
</dbReference>
<accession>A0A0U0ZHU1</accession>
<dbReference type="Gene3D" id="1.20.1250.20">
    <property type="entry name" value="MFS general substrate transporter like domains"/>
    <property type="match status" value="1"/>
</dbReference>
<feature type="transmembrane region" description="Helical" evidence="7">
    <location>
        <begin position="238"/>
        <end position="259"/>
    </location>
</feature>
<reference evidence="10 12" key="2">
    <citation type="submission" date="2018-08" db="EMBL/GenBank/DDBJ databases">
        <title>Linezolid Resistance in Mycobacterium abscessus: MIC Distribution and Comprehensive Investigation of Resistance Mechanisms.</title>
        <authorList>
            <person name="Ye M."/>
            <person name="Xu L."/>
            <person name="Zou Y."/>
            <person name="Li B."/>
            <person name="Guo Q."/>
            <person name="Zhang Y."/>
            <person name="Zhan M."/>
            <person name="Xu B."/>
            <person name="Yu F."/>
            <person name="Zhang Z."/>
            <person name="Chu H."/>
        </authorList>
    </citation>
    <scope>NUCLEOTIDE SEQUENCE [LARGE SCALE GENOMIC DNA]</scope>
    <source>
        <strain evidence="10 12">G143</strain>
    </source>
</reference>
<evidence type="ECO:0000313" key="10">
    <source>
        <dbReference type="EMBL" id="RIT32090.1"/>
    </source>
</evidence>
<proteinExistence type="predicted"/>
<dbReference type="Proteomes" id="UP000045782">
    <property type="component" value="Unassembled WGS sequence"/>
</dbReference>
<feature type="transmembrane region" description="Helical" evidence="7">
    <location>
        <begin position="123"/>
        <end position="143"/>
    </location>
</feature>
<keyword evidence="2" id="KW-0813">Transport</keyword>
<sequence length="501" mass="51894">MTSCKSTAPENATAPEGARVGRRTWFGLASLLLPVFLVSMDVSVLFLAMPRLSESLNPSAAEQLWILDVYGFLLAGLLITMGNLGDRWGRRRLMLWGATLFAAASVLAAFAPTPLALIGARALMGVGGATLLPASLALIGVMFPNPRQKALAIGIWSAAFSFGAAVGPVIGGVLLHHFWWGSVFLINVPVLIVLLLTANALIPEYRNPVRAPFDLVGVALSMVGIMTLVYSVKAMATHGFSAAVAITGAVGVLTLALFVRQQVRNPHPLLALDLFRNRTFTVAIVGTVGAMATFGATTYLTGLYVQSVLGFDVLAAAFLGLPMAVVVAYFSMDAPRIERVLGERWTFVTSLLAMALGNAVLLALGPHGPVAVYIAATVIVGAGAGVMFTFVSAVALGAAPTERAGQATGISEMSFELGTAFGLALFGALASAVFAARTHVHETLGQAMANAKELGGDAGAAAAELARTGWADGIHAVASVSTLLLVAIAVAAAVVMRRTQD</sequence>
<dbReference type="InterPro" id="IPR011701">
    <property type="entry name" value="MFS"/>
</dbReference>
<feature type="transmembrane region" description="Helical" evidence="7">
    <location>
        <begin position="150"/>
        <end position="171"/>
    </location>
</feature>
<feature type="domain" description="Major facilitator superfamily (MFS) profile" evidence="8">
    <location>
        <begin position="27"/>
        <end position="499"/>
    </location>
</feature>
<dbReference type="EMBL" id="QXBN01000027">
    <property type="protein sequence ID" value="RIT32090.1"/>
    <property type="molecule type" value="Genomic_DNA"/>
</dbReference>
<reference evidence="9 11" key="1">
    <citation type="submission" date="2015-03" db="EMBL/GenBank/DDBJ databases">
        <authorList>
            <person name="Murphy D."/>
        </authorList>
    </citation>
    <scope>NUCLEOTIDE SEQUENCE [LARGE SCALE GENOMIC DNA]</scope>
    <source>
        <strain evidence="9 11">PAP088</strain>
    </source>
</reference>
<keyword evidence="6 7" id="KW-0472">Membrane</keyword>
<keyword evidence="4 7" id="KW-0812">Transmembrane</keyword>
<dbReference type="Proteomes" id="UP000284557">
    <property type="component" value="Unassembled WGS sequence"/>
</dbReference>
<gene>
    <name evidence="9" type="primary">qacA_1</name>
    <name evidence="10" type="ORF">D2E76_24415</name>
    <name evidence="9" type="ORF">ERS075579_00397</name>
</gene>
<evidence type="ECO:0000256" key="6">
    <source>
        <dbReference type="ARBA" id="ARBA00023136"/>
    </source>
</evidence>